<feature type="region of interest" description="Disordered" evidence="2">
    <location>
        <begin position="1"/>
        <end position="83"/>
    </location>
</feature>
<dbReference type="Proteomes" id="UP000002630">
    <property type="component" value="Linkage Group LG33"/>
</dbReference>
<evidence type="ECO:0000313" key="4">
    <source>
        <dbReference type="Proteomes" id="UP000002630"/>
    </source>
</evidence>
<feature type="compositionally biased region" description="Basic residues" evidence="2">
    <location>
        <begin position="68"/>
        <end position="77"/>
    </location>
</feature>
<dbReference type="EMBL" id="FN649758">
    <property type="protein sequence ID" value="CBJ27044.1"/>
    <property type="molecule type" value="Genomic_DNA"/>
</dbReference>
<dbReference type="EMBL" id="FN648752">
    <property type="protein sequence ID" value="CBJ27044.1"/>
    <property type="molecule type" value="Genomic_DNA"/>
</dbReference>
<dbReference type="InParanoid" id="D7G409"/>
<feature type="compositionally biased region" description="Polar residues" evidence="2">
    <location>
        <begin position="13"/>
        <end position="22"/>
    </location>
</feature>
<feature type="coiled-coil region" evidence="1">
    <location>
        <begin position="104"/>
        <end position="145"/>
    </location>
</feature>
<gene>
    <name evidence="3" type="ORF">Esi_0054_0083</name>
</gene>
<feature type="compositionally biased region" description="Low complexity" evidence="2">
    <location>
        <begin position="205"/>
        <end position="219"/>
    </location>
</feature>
<dbReference type="AlphaFoldDB" id="D7G409"/>
<keyword evidence="1" id="KW-0175">Coiled coil</keyword>
<reference evidence="3 4" key="1">
    <citation type="journal article" date="2010" name="Nature">
        <title>The Ectocarpus genome and the independent evolution of multicellularity in brown algae.</title>
        <authorList>
            <person name="Cock J.M."/>
            <person name="Sterck L."/>
            <person name="Rouze P."/>
            <person name="Scornet D."/>
            <person name="Allen A.E."/>
            <person name="Amoutzias G."/>
            <person name="Anthouard V."/>
            <person name="Artiguenave F."/>
            <person name="Aury J.M."/>
            <person name="Badger J.H."/>
            <person name="Beszteri B."/>
            <person name="Billiau K."/>
            <person name="Bonnet E."/>
            <person name="Bothwell J.H."/>
            <person name="Bowler C."/>
            <person name="Boyen C."/>
            <person name="Brownlee C."/>
            <person name="Carrano C.J."/>
            <person name="Charrier B."/>
            <person name="Cho G.Y."/>
            <person name="Coelho S.M."/>
            <person name="Collen J."/>
            <person name="Corre E."/>
            <person name="Da Silva C."/>
            <person name="Delage L."/>
            <person name="Delaroque N."/>
            <person name="Dittami S.M."/>
            <person name="Doulbeau S."/>
            <person name="Elias M."/>
            <person name="Farnham G."/>
            <person name="Gachon C.M."/>
            <person name="Gschloessl B."/>
            <person name="Heesch S."/>
            <person name="Jabbari K."/>
            <person name="Jubin C."/>
            <person name="Kawai H."/>
            <person name="Kimura K."/>
            <person name="Kloareg B."/>
            <person name="Kupper F.C."/>
            <person name="Lang D."/>
            <person name="Le Bail A."/>
            <person name="Leblanc C."/>
            <person name="Lerouge P."/>
            <person name="Lohr M."/>
            <person name="Lopez P.J."/>
            <person name="Martens C."/>
            <person name="Maumus F."/>
            <person name="Michel G."/>
            <person name="Miranda-Saavedra D."/>
            <person name="Morales J."/>
            <person name="Moreau H."/>
            <person name="Motomura T."/>
            <person name="Nagasato C."/>
            <person name="Napoli C.A."/>
            <person name="Nelson D.R."/>
            <person name="Nyvall-Collen P."/>
            <person name="Peters A.F."/>
            <person name="Pommier C."/>
            <person name="Potin P."/>
            <person name="Poulain J."/>
            <person name="Quesneville H."/>
            <person name="Read B."/>
            <person name="Rensing S.A."/>
            <person name="Ritter A."/>
            <person name="Rousvoal S."/>
            <person name="Samanta M."/>
            <person name="Samson G."/>
            <person name="Schroeder D.C."/>
            <person name="Segurens B."/>
            <person name="Strittmatter M."/>
            <person name="Tonon T."/>
            <person name="Tregear J.W."/>
            <person name="Valentin K."/>
            <person name="von Dassow P."/>
            <person name="Yamagishi T."/>
            <person name="Van de Peer Y."/>
            <person name="Wincker P."/>
        </authorList>
    </citation>
    <scope>NUCLEOTIDE SEQUENCE [LARGE SCALE GENOMIC DNA]</scope>
    <source>
        <strain evidence="4">Ec32 / CCAP1310/4</strain>
    </source>
</reference>
<proteinExistence type="predicted"/>
<evidence type="ECO:0000256" key="2">
    <source>
        <dbReference type="SAM" id="MobiDB-lite"/>
    </source>
</evidence>
<accession>D7G409</accession>
<name>D7G409_ECTSI</name>
<dbReference type="OrthoDB" id="10366253at2759"/>
<sequence>MDSPRSPAETPITAWQTPWSQTNHHDEPAPPRSTNNSTRHQDQPSLPSQGRRGNGSFQRERERERGQRRQHRQRQHRQASLELLEARSLNRVLEQESVLDKEEIAALYQEQEEVLQANSALQAELEEARASLTEVCREVERLSAALTKQASLLTSEKNRRRDAETELGRCKSALVAAADRCSDPSSGSSTSVDNPGAASVEDNASSMGSTDGSHSTGSSVERPVLASASAIVDGAGPIDDDPEPDLPDLFHSVQSAMTGTVSRWIKGMQAACSPGLRQALVLPWLLHKLFFLSTELIDERRQELVSIFEEEVAVGGNEGAKESSVTLHHHLNRHYRTVFPLQGDKLMAATKTVMMSLAHSMIESEEWNPEAKNADAVQSALAASGLEKIVEEYLNIAVGCLLRSYSFTDDLGDVERFDPNRHFDPVDGEVTGELCVVIFPALVGGDGGEGEGEEEEGRLLRRRFVMNYQGK</sequence>
<feature type="compositionally biased region" description="Polar residues" evidence="2">
    <location>
        <begin position="32"/>
        <end position="48"/>
    </location>
</feature>
<protein>
    <submittedName>
        <fullName evidence="3">Uncharacterized protein</fullName>
    </submittedName>
</protein>
<keyword evidence="4" id="KW-1185">Reference proteome</keyword>
<feature type="compositionally biased region" description="Basic and acidic residues" evidence="2">
    <location>
        <begin position="58"/>
        <end position="67"/>
    </location>
</feature>
<feature type="region of interest" description="Disordered" evidence="2">
    <location>
        <begin position="179"/>
        <end position="221"/>
    </location>
</feature>
<evidence type="ECO:0000313" key="3">
    <source>
        <dbReference type="EMBL" id="CBJ27044.1"/>
    </source>
</evidence>
<evidence type="ECO:0000256" key="1">
    <source>
        <dbReference type="SAM" id="Coils"/>
    </source>
</evidence>
<organism evidence="3 4">
    <name type="scientific">Ectocarpus siliculosus</name>
    <name type="common">Brown alga</name>
    <name type="synonym">Conferva siliculosa</name>
    <dbReference type="NCBI Taxonomy" id="2880"/>
    <lineage>
        <taxon>Eukaryota</taxon>
        <taxon>Sar</taxon>
        <taxon>Stramenopiles</taxon>
        <taxon>Ochrophyta</taxon>
        <taxon>PX clade</taxon>
        <taxon>Phaeophyceae</taxon>
        <taxon>Ectocarpales</taxon>
        <taxon>Ectocarpaceae</taxon>
        <taxon>Ectocarpus</taxon>
    </lineage>
</organism>